<evidence type="ECO:0008006" key="5">
    <source>
        <dbReference type="Google" id="ProtNLM"/>
    </source>
</evidence>
<protein>
    <recommendedName>
        <fullName evidence="5">DUF2946 domain-containing protein</fullName>
    </recommendedName>
</protein>
<evidence type="ECO:0000313" key="4">
    <source>
        <dbReference type="Proteomes" id="UP000494111"/>
    </source>
</evidence>
<dbReference type="EMBL" id="CADIJO010000023">
    <property type="protein sequence ID" value="CAB3732638.1"/>
    <property type="molecule type" value="Genomic_DNA"/>
</dbReference>
<evidence type="ECO:0000256" key="1">
    <source>
        <dbReference type="SAM" id="MobiDB-lite"/>
    </source>
</evidence>
<feature type="region of interest" description="Disordered" evidence="1">
    <location>
        <begin position="125"/>
        <end position="153"/>
    </location>
</feature>
<feature type="chain" id="PRO_5028913081" description="DUF2946 domain-containing protein" evidence="2">
    <location>
        <begin position="38"/>
        <end position="153"/>
    </location>
</feature>
<dbReference type="RefSeq" id="WP_246289124.1">
    <property type="nucleotide sequence ID" value="NZ_CADIJO010000023.1"/>
</dbReference>
<evidence type="ECO:0000313" key="3">
    <source>
        <dbReference type="EMBL" id="CAB3732638.1"/>
    </source>
</evidence>
<name>A0A6S7AJS5_9BURK</name>
<feature type="compositionally biased region" description="Low complexity" evidence="1">
    <location>
        <begin position="134"/>
        <end position="143"/>
    </location>
</feature>
<organism evidence="3 4">
    <name type="scientific">Achromobacter deleyi</name>
    <dbReference type="NCBI Taxonomy" id="1353891"/>
    <lineage>
        <taxon>Bacteria</taxon>
        <taxon>Pseudomonadati</taxon>
        <taxon>Pseudomonadota</taxon>
        <taxon>Betaproteobacteria</taxon>
        <taxon>Burkholderiales</taxon>
        <taxon>Alcaligenaceae</taxon>
        <taxon>Achromobacter</taxon>
    </lineage>
</organism>
<evidence type="ECO:0000256" key="2">
    <source>
        <dbReference type="SAM" id="SignalP"/>
    </source>
</evidence>
<reference evidence="3 4" key="1">
    <citation type="submission" date="2020-04" db="EMBL/GenBank/DDBJ databases">
        <authorList>
            <person name="De Canck E."/>
        </authorList>
    </citation>
    <scope>NUCLEOTIDE SEQUENCE [LARGE SCALE GENOMIC DNA]</scope>
    <source>
        <strain evidence="3 4">LMG 3458</strain>
    </source>
</reference>
<dbReference type="Proteomes" id="UP000494111">
    <property type="component" value="Unassembled WGS sequence"/>
</dbReference>
<feature type="signal peptide" evidence="2">
    <location>
        <begin position="1"/>
        <end position="37"/>
    </location>
</feature>
<keyword evidence="2" id="KW-0732">Signal</keyword>
<dbReference type="AlphaFoldDB" id="A0A6S7AJS5"/>
<proteinExistence type="predicted"/>
<gene>
    <name evidence="3" type="ORF">LMG3458_04980</name>
</gene>
<sequence length="153" mass="15292">MSQHPSVTFLRLSAAARRGVAWLAAALLVFQSLVASAAFGAPAPVAHGQGATVILCTASGPRVVALDAAATGPQADISAHAHGGWDGGGTLPHCCASTCAMLGGACPPAPAGVAWRLPALGPAVPQASEDAAPRWRNAPAWRPQQSRAPPRVG</sequence>
<accession>A0A6S7AJS5</accession>